<dbReference type="Proteomes" id="UP001501692">
    <property type="component" value="Unassembled WGS sequence"/>
</dbReference>
<dbReference type="PANTHER" id="PTHR37947:SF1">
    <property type="entry name" value="BLL2462 PROTEIN"/>
    <property type="match status" value="1"/>
</dbReference>
<evidence type="ECO:0000256" key="1">
    <source>
        <dbReference type="SAM" id="Phobius"/>
    </source>
</evidence>
<reference evidence="3" key="1">
    <citation type="journal article" date="2019" name="Int. J. Syst. Evol. Microbiol.">
        <title>The Global Catalogue of Microorganisms (GCM) 10K type strain sequencing project: providing services to taxonomists for standard genome sequencing and annotation.</title>
        <authorList>
            <consortium name="The Broad Institute Genomics Platform"/>
            <consortium name="The Broad Institute Genome Sequencing Center for Infectious Disease"/>
            <person name="Wu L."/>
            <person name="Ma J."/>
        </authorList>
    </citation>
    <scope>NUCLEOTIDE SEQUENCE [LARGE SCALE GENOMIC DNA]</scope>
    <source>
        <strain evidence="3">JCM 18287</strain>
    </source>
</reference>
<accession>A0ABP9HEV0</accession>
<gene>
    <name evidence="2" type="ORF">GCM10023315_18950</name>
</gene>
<name>A0ABP9HEV0_9FLAO</name>
<feature type="transmembrane region" description="Helical" evidence="1">
    <location>
        <begin position="37"/>
        <end position="58"/>
    </location>
</feature>
<proteinExistence type="predicted"/>
<dbReference type="RefSeq" id="WP_345167657.1">
    <property type="nucleotide sequence ID" value="NZ_BAABJK010000006.1"/>
</dbReference>
<keyword evidence="3" id="KW-1185">Reference proteome</keyword>
<evidence type="ECO:0000313" key="3">
    <source>
        <dbReference type="Proteomes" id="UP001501692"/>
    </source>
</evidence>
<keyword evidence="1" id="KW-0472">Membrane</keyword>
<organism evidence="2 3">
    <name type="scientific">Algibacter aquimarinus</name>
    <dbReference type="NCBI Taxonomy" id="1136748"/>
    <lineage>
        <taxon>Bacteria</taxon>
        <taxon>Pseudomonadati</taxon>
        <taxon>Bacteroidota</taxon>
        <taxon>Flavobacteriia</taxon>
        <taxon>Flavobacteriales</taxon>
        <taxon>Flavobacteriaceae</taxon>
        <taxon>Algibacter</taxon>
    </lineage>
</organism>
<dbReference type="PANTHER" id="PTHR37947">
    <property type="entry name" value="BLL2462 PROTEIN"/>
    <property type="match status" value="1"/>
</dbReference>
<sequence>MQTETLFYIIIAGIIALGLALFQYLTKKKTLSRLNILFAFLRFLSFFSVLLLIINPSFDQIKVSIEKPNLVVAIDNSTSIKHLKQDENVLRLIEEIKADNKIQNKFNIDYYTFGENLKSSDSITFSEKQTNISKVFSQLNQIYKQTTSPTILITDGNQTYGNDYQFSSNTYKQPIYPIILGDTITYTDLKIQQLNVNRYAFLKNRFPIEAILVYNGNRAVKSTFVVKSGNTTVYSKEINFSKKDNSEVISFTLPASRVGVSNYKATIVPLDNEKNIINNSKDFAVDVINQKTKIALVSDFSHPDLGALKKSIESNEQRSVAILDPIKIINQVNDFQLIILYQPNNKFNTIYDRLEEQNKNKFVVVGTKSNLSFLNRVSKNYSHDITNQTENYQAELNINYSTFIVDDLNFESFPPLLSYYGDVKFNLPFQSILEKTVRGVSINQPLLATYETNGKREAVLFGENIWQWRAQSYLNEKTFNKFDDFVGKLVQYLASNKQKSRLNLDYESFYNGSGNIIIKAEFFDKNYSFDARETLNITLKNKSNNEEIIYPLTIKNNNYQVDLSNLQPSTYDFTVKAKSENISKSGSFQILEYNVEEQFLNADVTKLQLLGTNSSGASSFIADTKNMLNDLLNDNRYVPIQKSSKNTIPLIDWKYLLAIIALSLGLEWFLRKYNGLI</sequence>
<evidence type="ECO:0000313" key="2">
    <source>
        <dbReference type="EMBL" id="GAA4969481.1"/>
    </source>
</evidence>
<dbReference type="EMBL" id="BAABJK010000006">
    <property type="protein sequence ID" value="GAA4969481.1"/>
    <property type="molecule type" value="Genomic_DNA"/>
</dbReference>
<protein>
    <recommendedName>
        <fullName evidence="4">VWA domain-containing protein</fullName>
    </recommendedName>
</protein>
<evidence type="ECO:0008006" key="4">
    <source>
        <dbReference type="Google" id="ProtNLM"/>
    </source>
</evidence>
<feature type="transmembrane region" description="Helical" evidence="1">
    <location>
        <begin position="6"/>
        <end position="25"/>
    </location>
</feature>
<comment type="caution">
    <text evidence="2">The sequence shown here is derived from an EMBL/GenBank/DDBJ whole genome shotgun (WGS) entry which is preliminary data.</text>
</comment>
<keyword evidence="1" id="KW-0812">Transmembrane</keyword>
<keyword evidence="1" id="KW-1133">Transmembrane helix</keyword>